<comment type="function">
    <text evidence="12">Catalyzes the reversible phosphatidyl group transfer from one phosphatidylglycerol molecule to another to form cardiolipin (CL) (diphosphatidylglycerol) and glycerol.</text>
</comment>
<dbReference type="InterPro" id="IPR027379">
    <property type="entry name" value="CLS_N"/>
</dbReference>
<keyword evidence="4 12" id="KW-0808">Transferase</keyword>
<dbReference type="CDD" id="cd09110">
    <property type="entry name" value="PLDc_CLS_1"/>
    <property type="match status" value="1"/>
</dbReference>
<feature type="active site" evidence="12">
    <location>
        <position position="225"/>
    </location>
</feature>
<feature type="active site" evidence="12">
    <location>
        <position position="398"/>
    </location>
</feature>
<feature type="active site" evidence="12">
    <location>
        <position position="230"/>
    </location>
</feature>
<feature type="domain" description="PLD phosphodiesterase" evidence="14">
    <location>
        <begin position="218"/>
        <end position="245"/>
    </location>
</feature>
<organism evidence="15 16">
    <name type="scientific">Candidatus Enterocola intestinipullorum</name>
    <dbReference type="NCBI Taxonomy" id="2840783"/>
    <lineage>
        <taxon>Bacteria</taxon>
        <taxon>Pseudomonadati</taxon>
        <taxon>Bacteroidota</taxon>
        <taxon>Bacteroidia</taxon>
        <taxon>Bacteroidales</taxon>
        <taxon>Candidatus Enterocola</taxon>
    </lineage>
</organism>
<keyword evidence="7 12" id="KW-1133">Transmembrane helix</keyword>
<dbReference type="NCBIfam" id="TIGR04265">
    <property type="entry name" value="bac_cardiolipin"/>
    <property type="match status" value="1"/>
</dbReference>
<feature type="active site" evidence="12">
    <location>
        <position position="405"/>
    </location>
</feature>
<dbReference type="GO" id="GO:0005886">
    <property type="term" value="C:plasma membrane"/>
    <property type="evidence" value="ECO:0007669"/>
    <property type="project" value="UniProtKB-SubCell"/>
</dbReference>
<dbReference type="PROSITE" id="PS50035">
    <property type="entry name" value="PLD"/>
    <property type="match status" value="2"/>
</dbReference>
<evidence type="ECO:0000256" key="1">
    <source>
        <dbReference type="ARBA" id="ARBA00004651"/>
    </source>
</evidence>
<dbReference type="InterPro" id="IPR030874">
    <property type="entry name" value="Cardiolipin_synth_Firmi"/>
</dbReference>
<evidence type="ECO:0000259" key="14">
    <source>
        <dbReference type="PROSITE" id="PS50035"/>
    </source>
</evidence>
<proteinExistence type="inferred from homology"/>
<keyword evidence="9 12" id="KW-0472">Membrane</keyword>
<comment type="similarity">
    <text evidence="12">Belongs to the phospholipase D family. Cardiolipin synthase subfamily.</text>
</comment>
<feature type="transmembrane region" description="Helical" evidence="12">
    <location>
        <begin position="35"/>
        <end position="58"/>
    </location>
</feature>
<evidence type="ECO:0000256" key="2">
    <source>
        <dbReference type="ARBA" id="ARBA00022475"/>
    </source>
</evidence>
<accession>A0A9D9EJ00</accession>
<keyword evidence="8 12" id="KW-0443">Lipid metabolism</keyword>
<comment type="caution">
    <text evidence="15">The sequence shown here is derived from an EMBL/GenBank/DDBJ whole genome shotgun (WGS) entry which is preliminary data.</text>
</comment>
<dbReference type="Pfam" id="PF13091">
    <property type="entry name" value="PLDc_2"/>
    <property type="match status" value="2"/>
</dbReference>
<feature type="transmembrane region" description="Helical" evidence="12">
    <location>
        <begin position="7"/>
        <end position="29"/>
    </location>
</feature>
<evidence type="ECO:0000256" key="9">
    <source>
        <dbReference type="ARBA" id="ARBA00023136"/>
    </source>
</evidence>
<dbReference type="Gene3D" id="3.30.870.10">
    <property type="entry name" value="Endonuclease Chain A"/>
    <property type="match status" value="2"/>
</dbReference>
<keyword evidence="3 12" id="KW-0444">Lipid biosynthesis</keyword>
<protein>
    <recommendedName>
        <fullName evidence="12 13">Cardiolipin synthase</fullName>
        <shortName evidence="12">CL synthase</shortName>
        <ecNumber evidence="12 13">2.7.8.-</ecNumber>
    </recommendedName>
</protein>
<dbReference type="Pfam" id="PF13396">
    <property type="entry name" value="PLDc_N"/>
    <property type="match status" value="1"/>
</dbReference>
<reference evidence="15" key="2">
    <citation type="journal article" date="2021" name="PeerJ">
        <title>Extensive microbial diversity within the chicken gut microbiome revealed by metagenomics and culture.</title>
        <authorList>
            <person name="Gilroy R."/>
            <person name="Ravi A."/>
            <person name="Getino M."/>
            <person name="Pursley I."/>
            <person name="Horton D.L."/>
            <person name="Alikhan N.F."/>
            <person name="Baker D."/>
            <person name="Gharbi K."/>
            <person name="Hall N."/>
            <person name="Watson M."/>
            <person name="Adriaenssens E.M."/>
            <person name="Foster-Nyarko E."/>
            <person name="Jarju S."/>
            <person name="Secka A."/>
            <person name="Antonio M."/>
            <person name="Oren A."/>
            <person name="Chaudhuri R.R."/>
            <person name="La Ragione R."/>
            <person name="Hildebrand F."/>
            <person name="Pallen M.J."/>
        </authorList>
    </citation>
    <scope>NUCLEOTIDE SEQUENCE</scope>
    <source>
        <strain evidence="15">D3-1215</strain>
    </source>
</reference>
<gene>
    <name evidence="15" type="primary">cls</name>
    <name evidence="15" type="ORF">IAC32_06905</name>
</gene>
<dbReference type="PANTHER" id="PTHR21248:SF22">
    <property type="entry name" value="PHOSPHOLIPASE D"/>
    <property type="match status" value="1"/>
</dbReference>
<feature type="domain" description="PLD phosphodiesterase" evidence="14">
    <location>
        <begin position="393"/>
        <end position="420"/>
    </location>
</feature>
<dbReference type="GO" id="GO:0032049">
    <property type="term" value="P:cardiolipin biosynthetic process"/>
    <property type="evidence" value="ECO:0007669"/>
    <property type="project" value="UniProtKB-UniRule"/>
</dbReference>
<evidence type="ECO:0000313" key="16">
    <source>
        <dbReference type="Proteomes" id="UP000823637"/>
    </source>
</evidence>
<evidence type="ECO:0000256" key="13">
    <source>
        <dbReference type="NCBIfam" id="TIGR04265"/>
    </source>
</evidence>
<comment type="catalytic activity">
    <reaction evidence="12">
        <text>2 a 1,2-diacyl-sn-glycero-3-phospho-(1'-sn-glycerol) = a cardiolipin + glycerol</text>
        <dbReference type="Rhea" id="RHEA:31451"/>
        <dbReference type="ChEBI" id="CHEBI:17754"/>
        <dbReference type="ChEBI" id="CHEBI:62237"/>
        <dbReference type="ChEBI" id="CHEBI:64716"/>
    </reaction>
</comment>
<sequence length="480" mass="55578">MLDAPDILQSFLTVAYLYLSIVCIVVILLENKNPVRTMAWVMVLVFLPLLGLFLYMVFGRSFHRQKRISRKLKSKIYNCVSPQLSRSIKSISADSEVVDRHIGLIRMLQKSGEAELFANNNVDIFTDGKSLLDRMIADIEKATNHVHVEYYIIESDETGSRFKNALIEKVRQGVEVRLIYDDFGSWHLKRSAVKEMRQAGIKLQSFFEIRFPYFTNKLNYRNHRKILVIDGKVGYLGGFNIADRYTKGLKWGYWRDTHIRFEGDGVAGLQTLFLTDWMYTSKKLHKTPRFFPVSQLHNNTCIQVVGSGPDMDWQPIMQTFCHAIHRAVKYIYIQTPYFLPNESINNALETAALGGIDVQVMIPYRSDARFVYEASLTYIAPLLKAGVKVFQYTGGFIHSKTMVVDDEVSIIGSANMDYRSFDQNFEVCAVIYDKEKGAELRRIFTDDRKKSRRISAEAWQKRPWWRKLIQSIARLFSPIF</sequence>
<dbReference type="SMART" id="SM00155">
    <property type="entry name" value="PLDc"/>
    <property type="match status" value="2"/>
</dbReference>
<evidence type="ECO:0000256" key="6">
    <source>
        <dbReference type="ARBA" id="ARBA00022737"/>
    </source>
</evidence>
<dbReference type="GO" id="GO:0008808">
    <property type="term" value="F:cardiolipin synthase activity"/>
    <property type="evidence" value="ECO:0007669"/>
    <property type="project" value="UniProtKB-UniRule"/>
</dbReference>
<evidence type="ECO:0000256" key="5">
    <source>
        <dbReference type="ARBA" id="ARBA00022692"/>
    </source>
</evidence>
<keyword evidence="5 12" id="KW-0812">Transmembrane</keyword>
<dbReference type="PANTHER" id="PTHR21248">
    <property type="entry name" value="CARDIOLIPIN SYNTHASE"/>
    <property type="match status" value="1"/>
</dbReference>
<evidence type="ECO:0000256" key="7">
    <source>
        <dbReference type="ARBA" id="ARBA00022989"/>
    </source>
</evidence>
<dbReference type="Proteomes" id="UP000823637">
    <property type="component" value="Unassembled WGS sequence"/>
</dbReference>
<evidence type="ECO:0000256" key="8">
    <source>
        <dbReference type="ARBA" id="ARBA00023098"/>
    </source>
</evidence>
<keyword evidence="2 12" id="KW-1003">Cell membrane</keyword>
<keyword evidence="6" id="KW-0677">Repeat</keyword>
<evidence type="ECO:0000256" key="12">
    <source>
        <dbReference type="HAMAP-Rule" id="MF_01916"/>
    </source>
</evidence>
<dbReference type="CDD" id="cd09112">
    <property type="entry name" value="PLDc_CLS_2"/>
    <property type="match status" value="1"/>
</dbReference>
<evidence type="ECO:0000256" key="11">
    <source>
        <dbReference type="ARBA" id="ARBA00023264"/>
    </source>
</evidence>
<dbReference type="EMBL" id="JADIMR010000102">
    <property type="protein sequence ID" value="MBO8447455.1"/>
    <property type="molecule type" value="Genomic_DNA"/>
</dbReference>
<evidence type="ECO:0000256" key="4">
    <source>
        <dbReference type="ARBA" id="ARBA00022679"/>
    </source>
</evidence>
<comment type="subcellular location">
    <subcellularLocation>
        <location evidence="1 12">Cell membrane</location>
        <topology evidence="1 12">Multi-pass membrane protein</topology>
    </subcellularLocation>
</comment>
<keyword evidence="11 12" id="KW-1208">Phospholipid metabolism</keyword>
<evidence type="ECO:0000256" key="3">
    <source>
        <dbReference type="ARBA" id="ARBA00022516"/>
    </source>
</evidence>
<dbReference type="AlphaFoldDB" id="A0A9D9EJ00"/>
<dbReference type="EC" id="2.7.8.-" evidence="12 13"/>
<dbReference type="SUPFAM" id="SSF56024">
    <property type="entry name" value="Phospholipase D/nuclease"/>
    <property type="match status" value="2"/>
</dbReference>
<name>A0A9D9EJ00_9BACT</name>
<evidence type="ECO:0000313" key="15">
    <source>
        <dbReference type="EMBL" id="MBO8447455.1"/>
    </source>
</evidence>
<dbReference type="InterPro" id="IPR001736">
    <property type="entry name" value="PLipase_D/transphosphatidylase"/>
</dbReference>
<feature type="active site" evidence="12">
    <location>
        <position position="400"/>
    </location>
</feature>
<dbReference type="InterPro" id="IPR022924">
    <property type="entry name" value="Cardiolipin_synthase"/>
</dbReference>
<dbReference type="HAMAP" id="MF_01916">
    <property type="entry name" value="Cardiolipin_synth_Cls"/>
    <property type="match status" value="1"/>
</dbReference>
<dbReference type="InterPro" id="IPR025202">
    <property type="entry name" value="PLD-like_dom"/>
</dbReference>
<keyword evidence="10 12" id="KW-0594">Phospholipid biosynthesis</keyword>
<feature type="active site" evidence="12">
    <location>
        <position position="223"/>
    </location>
</feature>
<evidence type="ECO:0000256" key="10">
    <source>
        <dbReference type="ARBA" id="ARBA00023209"/>
    </source>
</evidence>
<reference evidence="15" key="1">
    <citation type="submission" date="2020-10" db="EMBL/GenBank/DDBJ databases">
        <authorList>
            <person name="Gilroy R."/>
        </authorList>
    </citation>
    <scope>NUCLEOTIDE SEQUENCE</scope>
    <source>
        <strain evidence="15">D3-1215</strain>
    </source>
</reference>